<keyword evidence="9" id="KW-0812">Transmembrane</keyword>
<keyword evidence="5" id="KW-0805">Transcription regulation</keyword>
<evidence type="ECO:0000256" key="4">
    <source>
        <dbReference type="ARBA" id="ARBA00022833"/>
    </source>
</evidence>
<dbReference type="SUPFAM" id="SSF57667">
    <property type="entry name" value="beta-beta-alpha zinc fingers"/>
    <property type="match status" value="2"/>
</dbReference>
<comment type="caution">
    <text evidence="11">The sequence shown here is derived from an EMBL/GenBank/DDBJ whole genome shotgun (WGS) entry which is preliminary data.</text>
</comment>
<feature type="transmembrane region" description="Helical" evidence="9">
    <location>
        <begin position="21"/>
        <end position="41"/>
    </location>
</feature>
<dbReference type="GO" id="GO:0005694">
    <property type="term" value="C:chromosome"/>
    <property type="evidence" value="ECO:0007669"/>
    <property type="project" value="UniProtKB-ARBA"/>
</dbReference>
<evidence type="ECO:0000313" key="11">
    <source>
        <dbReference type="EMBL" id="MDP0589521.1"/>
    </source>
</evidence>
<evidence type="ECO:0000256" key="8">
    <source>
        <dbReference type="PROSITE-ProRule" id="PRU00042"/>
    </source>
</evidence>
<keyword evidence="4" id="KW-0862">Zinc</keyword>
<sequence>MILKLLCILNVYRYRLNILTMIKAILFFYCLLVSLCITAALDNNIYKSIKVDEDDRKWTFMFVPQVVPERREDVCYVAMIDGTIIVSVSIINQMNDILISLQTNNFEEDLNINNIPSFVLCSMDNSSGVEVDDFLCALNSESKIYVYVRVIIFTLHEDNKTLNFRIEQIELNSKVYMDLAINRSSNALDILKPLFALCKRMRPVFSNHSQINNAVCNEIPGMYMGEGLDCLDGSKRSDICQNDIDLLNQDVVVSIDSARSSSKVIYKCEVCGKVLSTNGSLKFHVGAHFNKDRSFTCTLDGCGKSFKRQYYLNRHMVCHDDRRCYQCPECGKKHVSSSNLQGHMVVHTGERPYKCDLCGKSFPRRHSMVRHVKIRHPNENP</sequence>
<dbReference type="FunFam" id="3.30.160.60:FF:001228">
    <property type="entry name" value="Zinc finger protein 236"/>
    <property type="match status" value="1"/>
</dbReference>
<dbReference type="PANTHER" id="PTHR24394">
    <property type="entry name" value="ZINC FINGER PROTEIN"/>
    <property type="match status" value="1"/>
</dbReference>
<dbReference type="EMBL" id="JASXSV010000015">
    <property type="protein sequence ID" value="MDP0589521.1"/>
    <property type="molecule type" value="Genomic_DNA"/>
</dbReference>
<keyword evidence="1" id="KW-0479">Metal-binding</keyword>
<evidence type="ECO:0000256" key="1">
    <source>
        <dbReference type="ARBA" id="ARBA00022723"/>
    </source>
</evidence>
<keyword evidence="6" id="KW-0238">DNA-binding</keyword>
<organism evidence="11 12">
    <name type="scientific">Candidatus Endonucleibacter bathymodioli</name>
    <dbReference type="NCBI Taxonomy" id="539814"/>
    <lineage>
        <taxon>Bacteria</taxon>
        <taxon>Pseudomonadati</taxon>
        <taxon>Pseudomonadota</taxon>
        <taxon>Gammaproteobacteria</taxon>
        <taxon>Oceanospirillales</taxon>
        <taxon>Endozoicomonadaceae</taxon>
        <taxon>Candidatus Endonucleibacter</taxon>
    </lineage>
</organism>
<protein>
    <submittedName>
        <fullName evidence="11">C2H2-type zinc finger protein</fullName>
    </submittedName>
</protein>
<keyword evidence="7" id="KW-0804">Transcription</keyword>
<keyword evidence="2" id="KW-0677">Repeat</keyword>
<gene>
    <name evidence="11" type="ORF">QS748_10165</name>
</gene>
<evidence type="ECO:0000256" key="5">
    <source>
        <dbReference type="ARBA" id="ARBA00023015"/>
    </source>
</evidence>
<name>A0AA90P011_9GAMM</name>
<dbReference type="FunFam" id="3.30.160.60:FF:001732">
    <property type="entry name" value="Zgc:162936"/>
    <property type="match status" value="1"/>
</dbReference>
<dbReference type="GO" id="GO:0043565">
    <property type="term" value="F:sequence-specific DNA binding"/>
    <property type="evidence" value="ECO:0007669"/>
    <property type="project" value="UniProtKB-ARBA"/>
</dbReference>
<keyword evidence="9" id="KW-0472">Membrane</keyword>
<evidence type="ECO:0000256" key="7">
    <source>
        <dbReference type="ARBA" id="ARBA00023163"/>
    </source>
</evidence>
<dbReference type="AlphaFoldDB" id="A0AA90P011"/>
<dbReference type="Gene3D" id="3.30.160.60">
    <property type="entry name" value="Classic Zinc Finger"/>
    <property type="match status" value="3"/>
</dbReference>
<dbReference type="GO" id="GO:0000981">
    <property type="term" value="F:DNA-binding transcription factor activity, RNA polymerase II-specific"/>
    <property type="evidence" value="ECO:0007669"/>
    <property type="project" value="TreeGrafter"/>
</dbReference>
<dbReference type="InterPro" id="IPR036236">
    <property type="entry name" value="Znf_C2H2_sf"/>
</dbReference>
<keyword evidence="9" id="KW-1133">Transmembrane helix</keyword>
<dbReference type="SMART" id="SM00355">
    <property type="entry name" value="ZnF_C2H2"/>
    <property type="match status" value="4"/>
</dbReference>
<keyword evidence="12" id="KW-1185">Reference proteome</keyword>
<feature type="domain" description="C2H2-type" evidence="10">
    <location>
        <begin position="295"/>
        <end position="324"/>
    </location>
</feature>
<evidence type="ECO:0000313" key="12">
    <source>
        <dbReference type="Proteomes" id="UP001178148"/>
    </source>
</evidence>
<feature type="domain" description="C2H2-type" evidence="10">
    <location>
        <begin position="353"/>
        <end position="381"/>
    </location>
</feature>
<evidence type="ECO:0000259" key="10">
    <source>
        <dbReference type="PROSITE" id="PS50157"/>
    </source>
</evidence>
<evidence type="ECO:0000256" key="6">
    <source>
        <dbReference type="ARBA" id="ARBA00023125"/>
    </source>
</evidence>
<dbReference type="PROSITE" id="PS50157">
    <property type="entry name" value="ZINC_FINGER_C2H2_2"/>
    <property type="match status" value="4"/>
</dbReference>
<dbReference type="GO" id="GO:0045893">
    <property type="term" value="P:positive regulation of DNA-templated transcription"/>
    <property type="evidence" value="ECO:0007669"/>
    <property type="project" value="UniProtKB-ARBA"/>
</dbReference>
<dbReference type="GO" id="GO:0008270">
    <property type="term" value="F:zinc ion binding"/>
    <property type="evidence" value="ECO:0007669"/>
    <property type="project" value="UniProtKB-KW"/>
</dbReference>
<dbReference type="InterPro" id="IPR013087">
    <property type="entry name" value="Znf_C2H2_type"/>
</dbReference>
<dbReference type="PANTHER" id="PTHR24394:SF44">
    <property type="entry name" value="ZINC FINGER PROTEIN 271-LIKE"/>
    <property type="match status" value="1"/>
</dbReference>
<proteinExistence type="predicted"/>
<evidence type="ECO:0000256" key="9">
    <source>
        <dbReference type="SAM" id="Phobius"/>
    </source>
</evidence>
<feature type="domain" description="C2H2-type" evidence="10">
    <location>
        <begin position="325"/>
        <end position="352"/>
    </location>
</feature>
<accession>A0AA90P011</accession>
<dbReference type="PROSITE" id="PS00028">
    <property type="entry name" value="ZINC_FINGER_C2H2_1"/>
    <property type="match status" value="3"/>
</dbReference>
<evidence type="ECO:0000256" key="3">
    <source>
        <dbReference type="ARBA" id="ARBA00022771"/>
    </source>
</evidence>
<dbReference type="Proteomes" id="UP001178148">
    <property type="component" value="Unassembled WGS sequence"/>
</dbReference>
<reference evidence="11 12" key="1">
    <citation type="journal article" date="2023" name="bioRxiv">
        <title>An intranuclear bacterial parasite of deep-sea mussels expresses apoptosis inhibitors acquired from its host.</title>
        <authorList>
            <person name="Gonzalez Porras M.A."/>
            <person name="Assie A."/>
            <person name="Tietjen M."/>
            <person name="Violette M."/>
            <person name="Kleiner M."/>
            <person name="Gruber-Vodicka H."/>
            <person name="Dubilier N."/>
            <person name="Leisch N."/>
        </authorList>
    </citation>
    <scope>NUCLEOTIDE SEQUENCE [LARGE SCALE GENOMIC DNA]</scope>
    <source>
        <strain evidence="11">IAP13</strain>
    </source>
</reference>
<dbReference type="Pfam" id="PF00096">
    <property type="entry name" value="zf-C2H2"/>
    <property type="match status" value="3"/>
</dbReference>
<feature type="domain" description="C2H2-type" evidence="10">
    <location>
        <begin position="266"/>
        <end position="293"/>
    </location>
</feature>
<keyword evidence="3 8" id="KW-0863">Zinc-finger</keyword>
<evidence type="ECO:0000256" key="2">
    <source>
        <dbReference type="ARBA" id="ARBA00022737"/>
    </source>
</evidence>